<comment type="caution">
    <text evidence="8">The sequence shown here is derived from an EMBL/GenBank/DDBJ whole genome shotgun (WGS) entry which is preliminary data.</text>
</comment>
<evidence type="ECO:0000256" key="2">
    <source>
        <dbReference type="ARBA" id="ARBA00022485"/>
    </source>
</evidence>
<dbReference type="SFLD" id="SFLDS00029">
    <property type="entry name" value="Radical_SAM"/>
    <property type="match status" value="1"/>
</dbReference>
<dbReference type="Gene3D" id="3.80.30.20">
    <property type="entry name" value="tm_1862 like domain"/>
    <property type="match status" value="1"/>
</dbReference>
<reference evidence="8 9" key="1">
    <citation type="submission" date="2021-10" db="EMBL/GenBank/DDBJ databases">
        <authorList>
            <person name="Grouzdev D.S."/>
            <person name="Pantiukh K.S."/>
            <person name="Krutkina M.S."/>
        </authorList>
    </citation>
    <scope>NUCLEOTIDE SEQUENCE [LARGE SCALE GENOMIC DNA]</scope>
    <source>
        <strain evidence="8 9">Z-7514</strain>
    </source>
</reference>
<evidence type="ECO:0000259" key="7">
    <source>
        <dbReference type="PROSITE" id="PS51918"/>
    </source>
</evidence>
<dbReference type="GO" id="GO:0003824">
    <property type="term" value="F:catalytic activity"/>
    <property type="evidence" value="ECO:0007669"/>
    <property type="project" value="InterPro"/>
</dbReference>
<dbReference type="SFLD" id="SFLDG01086">
    <property type="entry name" value="elongater_protein-like"/>
    <property type="match status" value="1"/>
</dbReference>
<dbReference type="InterPro" id="IPR058240">
    <property type="entry name" value="rSAM_sf"/>
</dbReference>
<evidence type="ECO:0000313" key="8">
    <source>
        <dbReference type="EMBL" id="MCC3145889.1"/>
    </source>
</evidence>
<evidence type="ECO:0000313" key="9">
    <source>
        <dbReference type="Proteomes" id="UP001199296"/>
    </source>
</evidence>
<protein>
    <submittedName>
        <fullName evidence="8">TIGR01212 family radical SAM protein</fullName>
    </submittedName>
</protein>
<dbReference type="RefSeq" id="WP_229346588.1">
    <property type="nucleotide sequence ID" value="NZ_JAJFAT010000020.1"/>
</dbReference>
<dbReference type="InterPro" id="IPR023404">
    <property type="entry name" value="rSAM_horseshoe"/>
</dbReference>
<keyword evidence="9" id="KW-1185">Reference proteome</keyword>
<sequence length="319" mass="36802">MEEPYYKYSKFLKEKYGEKTYKLPVNLPTTCPNRDGNLGDKGCFFCGEEGADFEMLPESMSVKNQLLENKQYIGERYGVDNFIAYFQNFSNTYLPLEKLTEYLKQACEVEAIAAVYFSTRPDSISEEYIKSLKNTLNEYSPECELAFEFGLQTVNYKTLEKVNRKHGLAEFIDAVMRAKKYQAEVGAHLILNLPGDSQADVKAGAKILSALNIDHVKLHALYIRENSVMGKQYQAGKIELTSLEEYIERVILFLEYLSPEIAVQRLIGRAPEQGSIFLNWDKPWWEIHELIIKEMNKRNTYQGKKFDYLNGKTLNKFSG</sequence>
<dbReference type="SUPFAM" id="SSF102114">
    <property type="entry name" value="Radical SAM enzymes"/>
    <property type="match status" value="1"/>
</dbReference>
<keyword evidence="2" id="KW-0004">4Fe-4S</keyword>
<dbReference type="PANTHER" id="PTHR11135:SF1">
    <property type="entry name" value="PROTEIN YHCC"/>
    <property type="match status" value="1"/>
</dbReference>
<dbReference type="AlphaFoldDB" id="A0AAW4X2D1"/>
<dbReference type="Proteomes" id="UP001199296">
    <property type="component" value="Unassembled WGS sequence"/>
</dbReference>
<dbReference type="InterPro" id="IPR007197">
    <property type="entry name" value="rSAM"/>
</dbReference>
<organism evidence="8 9">
    <name type="scientific">Halanaerobium polyolivorans</name>
    <dbReference type="NCBI Taxonomy" id="2886943"/>
    <lineage>
        <taxon>Bacteria</taxon>
        <taxon>Bacillati</taxon>
        <taxon>Bacillota</taxon>
        <taxon>Clostridia</taxon>
        <taxon>Halanaerobiales</taxon>
        <taxon>Halanaerobiaceae</taxon>
        <taxon>Halanaerobium</taxon>
    </lineage>
</organism>
<dbReference type="PANTHER" id="PTHR11135">
    <property type="entry name" value="HISTONE ACETYLTRANSFERASE-RELATED"/>
    <property type="match status" value="1"/>
</dbReference>
<dbReference type="InterPro" id="IPR032432">
    <property type="entry name" value="Radical_SAM_C"/>
</dbReference>
<gene>
    <name evidence="8" type="ORF">LJ207_11240</name>
</gene>
<dbReference type="SFLD" id="SFLDG01091">
    <property type="entry name" value="uncharacterized_CHP01210-like"/>
    <property type="match status" value="1"/>
</dbReference>
<evidence type="ECO:0000256" key="1">
    <source>
        <dbReference type="ARBA" id="ARBA00001966"/>
    </source>
</evidence>
<dbReference type="InterPro" id="IPR005911">
    <property type="entry name" value="YhcC-like"/>
</dbReference>
<dbReference type="EMBL" id="JAJFAT010000020">
    <property type="protein sequence ID" value="MCC3145889.1"/>
    <property type="molecule type" value="Genomic_DNA"/>
</dbReference>
<name>A0AAW4X2D1_9FIRM</name>
<evidence type="ECO:0000256" key="5">
    <source>
        <dbReference type="ARBA" id="ARBA00023004"/>
    </source>
</evidence>
<dbReference type="InterPro" id="IPR006638">
    <property type="entry name" value="Elp3/MiaA/NifB-like_rSAM"/>
</dbReference>
<dbReference type="SMART" id="SM00729">
    <property type="entry name" value="Elp3"/>
    <property type="match status" value="1"/>
</dbReference>
<dbReference type="PROSITE" id="PS51918">
    <property type="entry name" value="RADICAL_SAM"/>
    <property type="match status" value="1"/>
</dbReference>
<feature type="domain" description="Radical SAM core" evidence="7">
    <location>
        <begin position="15"/>
        <end position="260"/>
    </location>
</feature>
<keyword evidence="5" id="KW-0408">Iron</keyword>
<accession>A0AAW4X2D1</accession>
<keyword evidence="3" id="KW-0949">S-adenosyl-L-methionine</keyword>
<evidence type="ECO:0000256" key="6">
    <source>
        <dbReference type="ARBA" id="ARBA00023014"/>
    </source>
</evidence>
<keyword evidence="4" id="KW-0479">Metal-binding</keyword>
<dbReference type="GO" id="GO:0046872">
    <property type="term" value="F:metal ion binding"/>
    <property type="evidence" value="ECO:0007669"/>
    <property type="project" value="UniProtKB-KW"/>
</dbReference>
<evidence type="ECO:0000256" key="3">
    <source>
        <dbReference type="ARBA" id="ARBA00022691"/>
    </source>
</evidence>
<dbReference type="InterPro" id="IPR039661">
    <property type="entry name" value="ELP3"/>
</dbReference>
<dbReference type="Pfam" id="PF16199">
    <property type="entry name" value="Radical_SAM_C"/>
    <property type="match status" value="1"/>
</dbReference>
<dbReference type="Pfam" id="PF04055">
    <property type="entry name" value="Radical_SAM"/>
    <property type="match status" value="1"/>
</dbReference>
<dbReference type="GO" id="GO:0051539">
    <property type="term" value="F:4 iron, 4 sulfur cluster binding"/>
    <property type="evidence" value="ECO:0007669"/>
    <property type="project" value="UniProtKB-KW"/>
</dbReference>
<keyword evidence="6" id="KW-0411">Iron-sulfur</keyword>
<proteinExistence type="predicted"/>
<dbReference type="NCBIfam" id="TIGR01212">
    <property type="entry name" value="TIGR01212 family radical SAM protein"/>
    <property type="match status" value="1"/>
</dbReference>
<evidence type="ECO:0000256" key="4">
    <source>
        <dbReference type="ARBA" id="ARBA00022723"/>
    </source>
</evidence>
<comment type="cofactor">
    <cofactor evidence="1">
        <name>[4Fe-4S] cluster</name>
        <dbReference type="ChEBI" id="CHEBI:49883"/>
    </cofactor>
</comment>